<accession>A0A699VRL6</accession>
<sequence>GCIQTGGIIAEIDADKVVILEEVNAEKDVEVAENDAAV</sequence>
<organism evidence="1">
    <name type="scientific">Tanacetum cinerariifolium</name>
    <name type="common">Dalmatian daisy</name>
    <name type="synonym">Chrysanthemum cinerariifolium</name>
    <dbReference type="NCBI Taxonomy" id="118510"/>
    <lineage>
        <taxon>Eukaryota</taxon>
        <taxon>Viridiplantae</taxon>
        <taxon>Streptophyta</taxon>
        <taxon>Embryophyta</taxon>
        <taxon>Tracheophyta</taxon>
        <taxon>Spermatophyta</taxon>
        <taxon>Magnoliopsida</taxon>
        <taxon>eudicotyledons</taxon>
        <taxon>Gunneridae</taxon>
        <taxon>Pentapetalae</taxon>
        <taxon>asterids</taxon>
        <taxon>campanulids</taxon>
        <taxon>Asterales</taxon>
        <taxon>Asteraceae</taxon>
        <taxon>Asteroideae</taxon>
        <taxon>Anthemideae</taxon>
        <taxon>Anthemidinae</taxon>
        <taxon>Tanacetum</taxon>
    </lineage>
</organism>
<dbReference type="EMBL" id="BKCJ011462388">
    <property type="protein sequence ID" value="GFD35721.1"/>
    <property type="molecule type" value="Genomic_DNA"/>
</dbReference>
<name>A0A699VRL6_TANCI</name>
<comment type="caution">
    <text evidence="1">The sequence shown here is derived from an EMBL/GenBank/DDBJ whole genome shotgun (WGS) entry which is preliminary data.</text>
</comment>
<reference evidence="1" key="1">
    <citation type="journal article" date="2019" name="Sci. Rep.">
        <title>Draft genome of Tanacetum cinerariifolium, the natural source of mosquito coil.</title>
        <authorList>
            <person name="Yamashiro T."/>
            <person name="Shiraishi A."/>
            <person name="Satake H."/>
            <person name="Nakayama K."/>
        </authorList>
    </citation>
    <scope>NUCLEOTIDE SEQUENCE</scope>
</reference>
<feature type="non-terminal residue" evidence="1">
    <location>
        <position position="1"/>
    </location>
</feature>
<protein>
    <submittedName>
        <fullName evidence="1">Uncharacterized protein</fullName>
    </submittedName>
</protein>
<gene>
    <name evidence="1" type="ORF">Tci_907690</name>
</gene>
<proteinExistence type="predicted"/>
<dbReference type="AlphaFoldDB" id="A0A699VRL6"/>
<evidence type="ECO:0000313" key="1">
    <source>
        <dbReference type="EMBL" id="GFD35721.1"/>
    </source>
</evidence>